<reference evidence="2" key="1">
    <citation type="journal article" date="2022" name="Int. J. Mol. Sci.">
        <title>Draft Genome of Tanacetum Coccineum: Genomic Comparison of Closely Related Tanacetum-Family Plants.</title>
        <authorList>
            <person name="Yamashiro T."/>
            <person name="Shiraishi A."/>
            <person name="Nakayama K."/>
            <person name="Satake H."/>
        </authorList>
    </citation>
    <scope>NUCLEOTIDE SEQUENCE</scope>
</reference>
<dbReference type="Proteomes" id="UP001151760">
    <property type="component" value="Unassembled WGS sequence"/>
</dbReference>
<accession>A0ABQ4WEI4</accession>
<proteinExistence type="predicted"/>
<keyword evidence="3" id="KW-1185">Reference proteome</keyword>
<sequence length="321" mass="36553">MSITKEQHQALDDALVPREQRLRIGNCNYKLSTTFKPKEPSFQVALDVLSLTPFYQAFLISASVPAIYMHEFWAIKFEDPSFEEHILAFISELGYPGDIKSLFDVKYGAIIPDTLTNQAKKESDAYKTYHGFATGKVIPKPKYVQRSTREKTDQSPTTSPGANKGTSVSPGVPNVPIYGSEDEQISWKSSDKDDDDEVSLRKDDDDNANNEDDDGQDDDNEQTELDNDGDDFIHPKFFTHDEEERQDKEDKQEEGSDLRVQTPSYFESTDDEAYDEVTQGDNVEGEELDEEEINEEEKVNELYKDVNVNLERRDTKMTDAP</sequence>
<organism evidence="2 3">
    <name type="scientific">Tanacetum coccineum</name>
    <dbReference type="NCBI Taxonomy" id="301880"/>
    <lineage>
        <taxon>Eukaryota</taxon>
        <taxon>Viridiplantae</taxon>
        <taxon>Streptophyta</taxon>
        <taxon>Embryophyta</taxon>
        <taxon>Tracheophyta</taxon>
        <taxon>Spermatophyta</taxon>
        <taxon>Magnoliopsida</taxon>
        <taxon>eudicotyledons</taxon>
        <taxon>Gunneridae</taxon>
        <taxon>Pentapetalae</taxon>
        <taxon>asterids</taxon>
        <taxon>campanulids</taxon>
        <taxon>Asterales</taxon>
        <taxon>Asteraceae</taxon>
        <taxon>Asteroideae</taxon>
        <taxon>Anthemideae</taxon>
        <taxon>Anthemidinae</taxon>
        <taxon>Tanacetum</taxon>
    </lineage>
</organism>
<feature type="compositionally biased region" description="Basic and acidic residues" evidence="1">
    <location>
        <begin position="231"/>
        <end position="257"/>
    </location>
</feature>
<reference evidence="2" key="2">
    <citation type="submission" date="2022-01" db="EMBL/GenBank/DDBJ databases">
        <authorList>
            <person name="Yamashiro T."/>
            <person name="Shiraishi A."/>
            <person name="Satake H."/>
            <person name="Nakayama K."/>
        </authorList>
    </citation>
    <scope>NUCLEOTIDE SEQUENCE</scope>
</reference>
<evidence type="ECO:0000256" key="1">
    <source>
        <dbReference type="SAM" id="MobiDB-lite"/>
    </source>
</evidence>
<feature type="compositionally biased region" description="Acidic residues" evidence="1">
    <location>
        <begin position="283"/>
        <end position="294"/>
    </location>
</feature>
<feature type="compositionally biased region" description="Polar residues" evidence="1">
    <location>
        <begin position="154"/>
        <end position="169"/>
    </location>
</feature>
<gene>
    <name evidence="2" type="ORF">Tco_0624647</name>
</gene>
<comment type="caution">
    <text evidence="2">The sequence shown here is derived from an EMBL/GenBank/DDBJ whole genome shotgun (WGS) entry which is preliminary data.</text>
</comment>
<feature type="compositionally biased region" description="Acidic residues" evidence="1">
    <location>
        <begin position="205"/>
        <end position="230"/>
    </location>
</feature>
<evidence type="ECO:0000313" key="2">
    <source>
        <dbReference type="EMBL" id="GJS51285.1"/>
    </source>
</evidence>
<feature type="region of interest" description="Disordered" evidence="1">
    <location>
        <begin position="143"/>
        <end position="294"/>
    </location>
</feature>
<evidence type="ECO:0000313" key="3">
    <source>
        <dbReference type="Proteomes" id="UP001151760"/>
    </source>
</evidence>
<protein>
    <submittedName>
        <fullName evidence="2">Uncharacterized protein</fullName>
    </submittedName>
</protein>
<name>A0ABQ4WEI4_9ASTR</name>
<dbReference type="EMBL" id="BQNB010008574">
    <property type="protein sequence ID" value="GJS51285.1"/>
    <property type="molecule type" value="Genomic_DNA"/>
</dbReference>